<dbReference type="InterPro" id="IPR007527">
    <property type="entry name" value="Znf_SWIM"/>
</dbReference>
<comment type="caution">
    <text evidence="9">The sequence shown here is derived from an EMBL/GenBank/DDBJ whole genome shotgun (WGS) entry which is preliminary data.</text>
</comment>
<reference evidence="9 10" key="1">
    <citation type="submission" date="2019-07" db="EMBL/GenBank/DDBJ databases">
        <title>De Novo Assembly of kiwifruit Actinidia rufa.</title>
        <authorList>
            <person name="Sugita-Konishi S."/>
            <person name="Sato K."/>
            <person name="Mori E."/>
            <person name="Abe Y."/>
            <person name="Kisaki G."/>
            <person name="Hamano K."/>
            <person name="Suezawa K."/>
            <person name="Otani M."/>
            <person name="Fukuda T."/>
            <person name="Manabe T."/>
            <person name="Gomi K."/>
            <person name="Tabuchi M."/>
            <person name="Akimitsu K."/>
            <person name="Kataoka I."/>
        </authorList>
    </citation>
    <scope>NUCLEOTIDE SEQUENCE [LARGE SCALE GENOMIC DNA]</scope>
    <source>
        <strain evidence="10">cv. Fuchu</strain>
    </source>
</reference>
<proteinExistence type="inferred from homology"/>
<dbReference type="InterPro" id="IPR004330">
    <property type="entry name" value="FAR1_DNA_bnd_dom"/>
</dbReference>
<protein>
    <recommendedName>
        <fullName evidence="6">Protein FAR1-RELATED SEQUENCE</fullName>
    </recommendedName>
</protein>
<gene>
    <name evidence="9" type="ORF">Acr_14g0005090</name>
</gene>
<keyword evidence="10" id="KW-1185">Reference proteome</keyword>
<dbReference type="Proteomes" id="UP000585474">
    <property type="component" value="Unassembled WGS sequence"/>
</dbReference>
<feature type="domain" description="SWIM-type" evidence="8">
    <location>
        <begin position="515"/>
        <end position="553"/>
    </location>
</feature>
<comment type="subcellular location">
    <subcellularLocation>
        <location evidence="6">Nucleus</location>
    </subcellularLocation>
</comment>
<evidence type="ECO:0000256" key="5">
    <source>
        <dbReference type="PROSITE-ProRule" id="PRU00325"/>
    </source>
</evidence>
<comment type="similarity">
    <text evidence="1 6">Belongs to the FHY3/FAR1 family.</text>
</comment>
<evidence type="ECO:0000256" key="1">
    <source>
        <dbReference type="ARBA" id="ARBA00005889"/>
    </source>
</evidence>
<dbReference type="InterPro" id="IPR006564">
    <property type="entry name" value="Znf_PMZ"/>
</dbReference>
<comment type="function">
    <text evidence="6">Putative transcription activator involved in regulating light control of development.</text>
</comment>
<dbReference type="GO" id="GO:0005634">
    <property type="term" value="C:nucleus"/>
    <property type="evidence" value="ECO:0007669"/>
    <property type="project" value="UniProtKB-SubCell"/>
</dbReference>
<dbReference type="PANTHER" id="PTHR31669">
    <property type="entry name" value="PROTEIN FAR1-RELATED SEQUENCE 10-RELATED"/>
    <property type="match status" value="1"/>
</dbReference>
<dbReference type="PANTHER" id="PTHR31669:SF283">
    <property type="entry name" value="PROTEIN FAR1-RELATED SEQUENCE"/>
    <property type="match status" value="1"/>
</dbReference>
<evidence type="ECO:0000256" key="2">
    <source>
        <dbReference type="ARBA" id="ARBA00022723"/>
    </source>
</evidence>
<dbReference type="GO" id="GO:0008270">
    <property type="term" value="F:zinc ion binding"/>
    <property type="evidence" value="ECO:0007669"/>
    <property type="project" value="UniProtKB-UniRule"/>
</dbReference>
<organism evidence="9 10">
    <name type="scientific">Actinidia rufa</name>
    <dbReference type="NCBI Taxonomy" id="165716"/>
    <lineage>
        <taxon>Eukaryota</taxon>
        <taxon>Viridiplantae</taxon>
        <taxon>Streptophyta</taxon>
        <taxon>Embryophyta</taxon>
        <taxon>Tracheophyta</taxon>
        <taxon>Spermatophyta</taxon>
        <taxon>Magnoliopsida</taxon>
        <taxon>eudicotyledons</taxon>
        <taxon>Gunneridae</taxon>
        <taxon>Pentapetalae</taxon>
        <taxon>asterids</taxon>
        <taxon>Ericales</taxon>
        <taxon>Actinidiaceae</taxon>
        <taxon>Actinidia</taxon>
    </lineage>
</organism>
<evidence type="ECO:0000256" key="4">
    <source>
        <dbReference type="ARBA" id="ARBA00022833"/>
    </source>
</evidence>
<dbReference type="InterPro" id="IPR031052">
    <property type="entry name" value="FHY3/FAR1"/>
</dbReference>
<dbReference type="InterPro" id="IPR018289">
    <property type="entry name" value="MULE_transposase_dom"/>
</dbReference>
<keyword evidence="4 6" id="KW-0862">Zinc</keyword>
<dbReference type="SMART" id="SM00575">
    <property type="entry name" value="ZnF_PMZ"/>
    <property type="match status" value="1"/>
</dbReference>
<evidence type="ECO:0000313" key="9">
    <source>
        <dbReference type="EMBL" id="GFZ00874.1"/>
    </source>
</evidence>
<evidence type="ECO:0000256" key="6">
    <source>
        <dbReference type="RuleBase" id="RU367018"/>
    </source>
</evidence>
<evidence type="ECO:0000256" key="3">
    <source>
        <dbReference type="ARBA" id="ARBA00022771"/>
    </source>
</evidence>
<evidence type="ECO:0000313" key="10">
    <source>
        <dbReference type="Proteomes" id="UP000585474"/>
    </source>
</evidence>
<evidence type="ECO:0000259" key="8">
    <source>
        <dbReference type="PROSITE" id="PS50966"/>
    </source>
</evidence>
<accession>A0A7J0FQM1</accession>
<feature type="region of interest" description="Disordered" evidence="7">
    <location>
        <begin position="1"/>
        <end position="61"/>
    </location>
</feature>
<dbReference type="Pfam" id="PF03101">
    <property type="entry name" value="FAR1"/>
    <property type="match status" value="1"/>
</dbReference>
<dbReference type="AlphaFoldDB" id="A0A7J0FQM1"/>
<name>A0A7J0FQM1_9ERIC</name>
<evidence type="ECO:0000256" key="7">
    <source>
        <dbReference type="SAM" id="MobiDB-lite"/>
    </source>
</evidence>
<keyword evidence="3 5" id="KW-0863">Zinc-finger</keyword>
<dbReference type="GO" id="GO:0006355">
    <property type="term" value="P:regulation of DNA-templated transcription"/>
    <property type="evidence" value="ECO:0007669"/>
    <property type="project" value="UniProtKB-UniRule"/>
</dbReference>
<dbReference type="Pfam" id="PF10551">
    <property type="entry name" value="MULE"/>
    <property type="match status" value="1"/>
</dbReference>
<sequence>MSFEYFLSTQPPCLSGDNNQGEDEVSSGTSRKKCDEICTNEDGNEANENSEQRVEEPKEGMEFDTSDEAYIYYSTYAKEKGFAVSKRNSRKGSDGKLMNVTFQCNRGGKAKVTTINPVKPRPQTKIECPARLNLSICRDGRWRLNKVALEHNYINSPGKSRFYKSYRVLDEHVKRKLELNDKAGIKLHKTYDSLQIEAGDMRTFHFFQKIVKIISDARSRAACKEFGDVVTFDTTYLVNKYDMPFAPFVGVNHHGQSILLGCGLISHEDTKSFSWLFKTWMTCMWGCAPIAIITDQCMAMKIAIQEVFPNTRHRWCIWHILKKVLEKLGNCKAFKSISPSLHNAIYDSLTVADFENAWDVLIKKYEIQNNDWLHRLYLERNRWVPAFVKDVFWARMSSTQRSESMNSYFDGYVNSKTTLKQFVEQNENALAKKVEIEKHEDAKSLHSYIPCITEDELETQFQSVYTNAKFKEFQKLFVGRLKCEIMSVTKVDDVQSAYQVEEDITFGEEKRRRRVSFIVDFNGETNEANCNCRLFEFKGMVCQHQLAVFHKRRVERVPEKYVLRRWRKDVKRVHTKVRINYDNSSSTIEARRHDNMCNLFNESDWLITENYFILTGWIVICTPACCVQYADGSNAFSTGIFFHPNKHQYGQQMIVGQPGQFFYMPPYPPSQ</sequence>
<dbReference type="EMBL" id="BJWL01000014">
    <property type="protein sequence ID" value="GFZ00874.1"/>
    <property type="molecule type" value="Genomic_DNA"/>
</dbReference>
<keyword evidence="6" id="KW-0539">Nucleus</keyword>
<dbReference type="OrthoDB" id="747268at2759"/>
<keyword evidence="2 6" id="KW-0479">Metal-binding</keyword>
<dbReference type="Pfam" id="PF04434">
    <property type="entry name" value="SWIM"/>
    <property type="match status" value="1"/>
</dbReference>
<feature type="compositionally biased region" description="Polar residues" evidence="7">
    <location>
        <begin position="7"/>
        <end position="19"/>
    </location>
</feature>
<dbReference type="PROSITE" id="PS50966">
    <property type="entry name" value="ZF_SWIM"/>
    <property type="match status" value="1"/>
</dbReference>
<feature type="compositionally biased region" description="Basic and acidic residues" evidence="7">
    <location>
        <begin position="50"/>
        <end position="61"/>
    </location>
</feature>